<organism evidence="1 2">
    <name type="scientific">Operophtera brumata</name>
    <name type="common">Winter moth</name>
    <name type="synonym">Phalaena brumata</name>
    <dbReference type="NCBI Taxonomy" id="104452"/>
    <lineage>
        <taxon>Eukaryota</taxon>
        <taxon>Metazoa</taxon>
        <taxon>Ecdysozoa</taxon>
        <taxon>Arthropoda</taxon>
        <taxon>Hexapoda</taxon>
        <taxon>Insecta</taxon>
        <taxon>Pterygota</taxon>
        <taxon>Neoptera</taxon>
        <taxon>Endopterygota</taxon>
        <taxon>Lepidoptera</taxon>
        <taxon>Glossata</taxon>
        <taxon>Ditrysia</taxon>
        <taxon>Geometroidea</taxon>
        <taxon>Geometridae</taxon>
        <taxon>Larentiinae</taxon>
        <taxon>Operophtera</taxon>
    </lineage>
</organism>
<evidence type="ECO:0000313" key="1">
    <source>
        <dbReference type="EMBL" id="KOB74652.1"/>
    </source>
</evidence>
<gene>
    <name evidence="1" type="ORF">OBRU01_08610</name>
</gene>
<dbReference type="EMBL" id="JTDY01001174">
    <property type="protein sequence ID" value="KOB74652.1"/>
    <property type="molecule type" value="Genomic_DNA"/>
</dbReference>
<proteinExistence type="predicted"/>
<evidence type="ECO:0000313" key="2">
    <source>
        <dbReference type="Proteomes" id="UP000037510"/>
    </source>
</evidence>
<keyword evidence="2" id="KW-1185">Reference proteome</keyword>
<feature type="non-terminal residue" evidence="1">
    <location>
        <position position="76"/>
    </location>
</feature>
<protein>
    <submittedName>
        <fullName evidence="1">Uncharacterized protein</fullName>
    </submittedName>
</protein>
<comment type="caution">
    <text evidence="1">The sequence shown here is derived from an EMBL/GenBank/DDBJ whole genome shotgun (WGS) entry which is preliminary data.</text>
</comment>
<reference evidence="1 2" key="1">
    <citation type="journal article" date="2015" name="Genome Biol. Evol.">
        <title>The genome of winter moth (Operophtera brumata) provides a genomic perspective on sexual dimorphism and phenology.</title>
        <authorList>
            <person name="Derks M.F."/>
            <person name="Smit S."/>
            <person name="Salis L."/>
            <person name="Schijlen E."/>
            <person name="Bossers A."/>
            <person name="Mateman C."/>
            <person name="Pijl A.S."/>
            <person name="de Ridder D."/>
            <person name="Groenen M.A."/>
            <person name="Visser M.E."/>
            <person name="Megens H.J."/>
        </authorList>
    </citation>
    <scope>NUCLEOTIDE SEQUENCE [LARGE SCALE GENOMIC DNA]</scope>
    <source>
        <strain evidence="1">WM2013NL</strain>
        <tissue evidence="1">Head and thorax</tissue>
    </source>
</reference>
<feature type="non-terminal residue" evidence="1">
    <location>
        <position position="1"/>
    </location>
</feature>
<name>A0A0L7LGV1_OPEBR</name>
<accession>A0A0L7LGV1</accession>
<dbReference type="AlphaFoldDB" id="A0A0L7LGV1"/>
<sequence length="76" mass="8443">MECGLDLKTRSYIMFPSKCALAAYSDIRPNPAKILHQESNGNKTDVRGVLPSVLPKPLPTCVWSVQISRLCVQDLQ</sequence>
<dbReference type="Proteomes" id="UP000037510">
    <property type="component" value="Unassembled WGS sequence"/>
</dbReference>